<protein>
    <submittedName>
        <fullName evidence="4">Uncharacterized protein</fullName>
    </submittedName>
</protein>
<organism evidence="4">
    <name type="scientific">Trypanosoma vivax (strain Y486)</name>
    <dbReference type="NCBI Taxonomy" id="1055687"/>
    <lineage>
        <taxon>Eukaryota</taxon>
        <taxon>Discoba</taxon>
        <taxon>Euglenozoa</taxon>
        <taxon>Kinetoplastea</taxon>
        <taxon>Metakinetoplastina</taxon>
        <taxon>Trypanosomatida</taxon>
        <taxon>Trypanosomatidae</taxon>
        <taxon>Trypanosoma</taxon>
        <taxon>Duttonella</taxon>
    </lineage>
</organism>
<dbReference type="GO" id="GO:1990904">
    <property type="term" value="C:ribonucleoprotein complex"/>
    <property type="evidence" value="ECO:0007669"/>
    <property type="project" value="UniProtKB-KW"/>
</dbReference>
<comment type="similarity">
    <text evidence="1">Belongs to the bacterial ribosomal protein bL20 family.</text>
</comment>
<keyword evidence="2" id="KW-0689">Ribosomal protein</keyword>
<reference evidence="4" key="1">
    <citation type="journal article" date="2012" name="Proc. Natl. Acad. Sci. U.S.A.">
        <title>Antigenic diversity is generated by distinct evolutionary mechanisms in African trypanosome species.</title>
        <authorList>
            <person name="Jackson A.P."/>
            <person name="Berry A."/>
            <person name="Aslett M."/>
            <person name="Allison H.C."/>
            <person name="Burton P."/>
            <person name="Vavrova-Anderson J."/>
            <person name="Brown R."/>
            <person name="Browne H."/>
            <person name="Corton N."/>
            <person name="Hauser H."/>
            <person name="Gamble J."/>
            <person name="Gilderthorp R."/>
            <person name="Marcello L."/>
            <person name="McQuillan J."/>
            <person name="Otto T.D."/>
            <person name="Quail M.A."/>
            <person name="Sanders M.J."/>
            <person name="van Tonder A."/>
            <person name="Ginger M.L."/>
            <person name="Field M.C."/>
            <person name="Barry J.D."/>
            <person name="Hertz-Fowler C."/>
            <person name="Berriman M."/>
        </authorList>
    </citation>
    <scope>NUCLEOTIDE SEQUENCE</scope>
    <source>
        <strain evidence="4">Y486</strain>
    </source>
</reference>
<dbReference type="PANTHER" id="PTHR10986">
    <property type="entry name" value="39S RIBOSOMAL PROTEIN L20"/>
    <property type="match status" value="1"/>
</dbReference>
<dbReference type="SUPFAM" id="SSF74731">
    <property type="entry name" value="Ribosomal protein L20"/>
    <property type="match status" value="1"/>
</dbReference>
<dbReference type="GO" id="GO:0005840">
    <property type="term" value="C:ribosome"/>
    <property type="evidence" value="ECO:0007669"/>
    <property type="project" value="UniProtKB-KW"/>
</dbReference>
<dbReference type="AlphaFoldDB" id="G0UCQ8"/>
<dbReference type="InterPro" id="IPR005813">
    <property type="entry name" value="Ribosomal_bL20"/>
</dbReference>
<name>G0UCQ8_TRYVY</name>
<dbReference type="EMBL" id="HE573027">
    <property type="protein sequence ID" value="CCC53618.1"/>
    <property type="molecule type" value="Genomic_DNA"/>
</dbReference>
<evidence type="ECO:0000256" key="2">
    <source>
        <dbReference type="ARBA" id="ARBA00022980"/>
    </source>
</evidence>
<dbReference type="GO" id="GO:0019843">
    <property type="term" value="F:rRNA binding"/>
    <property type="evidence" value="ECO:0007669"/>
    <property type="project" value="InterPro"/>
</dbReference>
<proteinExistence type="inferred from homology"/>
<dbReference type="GO" id="GO:0003735">
    <property type="term" value="F:structural constituent of ribosome"/>
    <property type="evidence" value="ECO:0007669"/>
    <property type="project" value="InterPro"/>
</dbReference>
<gene>
    <name evidence="4" type="ORF">TVY486_1111020</name>
</gene>
<evidence type="ECO:0000313" key="4">
    <source>
        <dbReference type="EMBL" id="CCC53618.1"/>
    </source>
</evidence>
<dbReference type="VEuPathDB" id="TriTrypDB:TvY486_1111020"/>
<sequence>MLRRTLTYHHYRAKLELDRIRGMLRGRARLERKVGLKRLFFLMRTQTRYRVEQQSHWERAIVRKNVDSAAREHGTGWPHLRNEMGRQNVMLLPRTQQILAQYEPLAFRAVVELCASAIAPPPPPTFVNVPEEAYILWPPCNDATGAGSGGVGATAENTMAHPASRVELRRGAERILGSGPSILRDSVGGDVEQLMDAWKEFDVCARAPDTKNK</sequence>
<keyword evidence="3" id="KW-0687">Ribonucleoprotein</keyword>
<dbReference type="OMA" id="ENTMAHP"/>
<accession>G0UCQ8</accession>
<evidence type="ECO:0000256" key="1">
    <source>
        <dbReference type="ARBA" id="ARBA00007698"/>
    </source>
</evidence>
<evidence type="ECO:0000256" key="3">
    <source>
        <dbReference type="ARBA" id="ARBA00023274"/>
    </source>
</evidence>
<dbReference type="InterPro" id="IPR035566">
    <property type="entry name" value="Ribosomal_protein_bL20_C"/>
</dbReference>
<dbReference type="GO" id="GO:0006412">
    <property type="term" value="P:translation"/>
    <property type="evidence" value="ECO:0007669"/>
    <property type="project" value="InterPro"/>
</dbReference>